<evidence type="ECO:0000256" key="1">
    <source>
        <dbReference type="ARBA" id="ARBA00022448"/>
    </source>
</evidence>
<reference evidence="8" key="1">
    <citation type="journal article" date="2020" name="mSystems">
        <title>Genome- and Community-Level Interaction Insights into Carbon Utilization and Element Cycling Functions of Hydrothermarchaeota in Hydrothermal Sediment.</title>
        <authorList>
            <person name="Zhou Z."/>
            <person name="Liu Y."/>
            <person name="Xu W."/>
            <person name="Pan J."/>
            <person name="Luo Z.H."/>
            <person name="Li M."/>
        </authorList>
    </citation>
    <scope>NUCLEOTIDE SEQUENCE [LARGE SCALE GENOMIC DNA]</scope>
    <source>
        <strain evidence="8">SpSt-97</strain>
    </source>
</reference>
<dbReference type="Pfam" id="PF02754">
    <property type="entry name" value="CCG"/>
    <property type="match status" value="1"/>
</dbReference>
<feature type="domain" description="4Fe-4S ferredoxin-type" evidence="7">
    <location>
        <begin position="89"/>
        <end position="118"/>
    </location>
</feature>
<gene>
    <name evidence="8" type="ORF">ENX77_07780</name>
</gene>
<proteinExistence type="predicted"/>
<protein>
    <submittedName>
        <fullName evidence="8">(Fe-S)-binding protein</fullName>
    </submittedName>
</protein>
<name>A0A7C3ULJ5_9EURY</name>
<sequence>MGEETIKLIEPELEIKRRYPSWLEWLKPQKKVEHGYTSYLALPKQVNSEFFKMPFGHVERDIFSDDLKLPRNWEKIFLDTMKETLEKNRAFKVFMDICVRCGACADKCHYYIGTGDPKNMPVMRAETIRSVYRYYFTKTGRIFGKAAGARPLSEDVIRELYYYFLQCSLCRRCSLFCPYGIDTAEIVWWGRRLLSRLGLNQRFMCISIEASARTGNHLGLYAGGMAGAIQQGLEELKDITGFDLHTYINKKGADVLFIAPSADYFATPHWYVMLGYLLLFNELEERYGLTITWSTYASEGGNFGSFHSYEAAQLLNSKIYKEAERLGVKFIIGGECGHMWRDKHQFINTMNLLPKNDEWKKFWENPDLGQISDKLKGIRLDTYVSGEHGWIHVLELVAALIEHKKIDIDKSRNVHWRATYHDPCNYARGMGMIEEPRYVLRNVMDHFYDMPEHTIKEKTYCCGAGGGMLTEELMELRMRGVMPRMMALKYVVKKYGVNIMLTPCAIDKAQFPHAVEYWKIDVEIGGPMEMVGNALVLTALGEKPEDRKYDLRGEPIPGREGEE</sequence>
<evidence type="ECO:0000256" key="2">
    <source>
        <dbReference type="ARBA" id="ARBA00022485"/>
    </source>
</evidence>
<dbReference type="GO" id="GO:0016491">
    <property type="term" value="F:oxidoreductase activity"/>
    <property type="evidence" value="ECO:0007669"/>
    <property type="project" value="UniProtKB-ARBA"/>
</dbReference>
<dbReference type="EMBL" id="DTPI01000033">
    <property type="protein sequence ID" value="HGE66993.1"/>
    <property type="molecule type" value="Genomic_DNA"/>
</dbReference>
<dbReference type="Gene3D" id="1.10.1060.10">
    <property type="entry name" value="Alpha-helical ferredoxin"/>
    <property type="match status" value="1"/>
</dbReference>
<dbReference type="InterPro" id="IPR017896">
    <property type="entry name" value="4Fe4S_Fe-S-bd"/>
</dbReference>
<dbReference type="InterPro" id="IPR004017">
    <property type="entry name" value="Cys_rich_dom"/>
</dbReference>
<keyword evidence="1" id="KW-0813">Transport</keyword>
<dbReference type="GO" id="GO:0046872">
    <property type="term" value="F:metal ion binding"/>
    <property type="evidence" value="ECO:0007669"/>
    <property type="project" value="UniProtKB-KW"/>
</dbReference>
<comment type="caution">
    <text evidence="8">The sequence shown here is derived from an EMBL/GenBank/DDBJ whole genome shotgun (WGS) entry which is preliminary data.</text>
</comment>
<dbReference type="GO" id="GO:0051539">
    <property type="term" value="F:4 iron, 4 sulfur cluster binding"/>
    <property type="evidence" value="ECO:0007669"/>
    <property type="project" value="UniProtKB-KW"/>
</dbReference>
<keyword evidence="4" id="KW-0249">Electron transport</keyword>
<dbReference type="Pfam" id="PF13183">
    <property type="entry name" value="Fer4_8"/>
    <property type="match status" value="1"/>
</dbReference>
<dbReference type="InterPro" id="IPR017900">
    <property type="entry name" value="4Fe4S_Fe_S_CS"/>
</dbReference>
<evidence type="ECO:0000256" key="4">
    <source>
        <dbReference type="ARBA" id="ARBA00022982"/>
    </source>
</evidence>
<evidence type="ECO:0000256" key="5">
    <source>
        <dbReference type="ARBA" id="ARBA00023004"/>
    </source>
</evidence>
<dbReference type="SUPFAM" id="SSF46548">
    <property type="entry name" value="alpha-helical ferredoxin"/>
    <property type="match status" value="1"/>
</dbReference>
<dbReference type="PANTHER" id="PTHR43551:SF1">
    <property type="entry name" value="HETERODISULFIDE REDUCTASE"/>
    <property type="match status" value="1"/>
</dbReference>
<evidence type="ECO:0000259" key="7">
    <source>
        <dbReference type="PROSITE" id="PS51379"/>
    </source>
</evidence>
<accession>A0A7C3ULJ5</accession>
<dbReference type="PROSITE" id="PS51379">
    <property type="entry name" value="4FE4S_FER_2"/>
    <property type="match status" value="1"/>
</dbReference>
<keyword evidence="2" id="KW-0004">4Fe-4S</keyword>
<keyword evidence="6" id="KW-0411">Iron-sulfur</keyword>
<dbReference type="AlphaFoldDB" id="A0A7C3ULJ5"/>
<keyword evidence="3" id="KW-0479">Metal-binding</keyword>
<evidence type="ECO:0000313" key="8">
    <source>
        <dbReference type="EMBL" id="HGE66993.1"/>
    </source>
</evidence>
<keyword evidence="5" id="KW-0408">Iron</keyword>
<organism evidence="8">
    <name type="scientific">Geoglobus ahangari</name>
    <dbReference type="NCBI Taxonomy" id="113653"/>
    <lineage>
        <taxon>Archaea</taxon>
        <taxon>Methanobacteriati</taxon>
        <taxon>Methanobacteriota</taxon>
        <taxon>Archaeoglobi</taxon>
        <taxon>Archaeoglobales</taxon>
        <taxon>Archaeoglobaceae</taxon>
        <taxon>Geoglobus</taxon>
    </lineage>
</organism>
<dbReference type="NCBIfam" id="NF045796">
    <property type="entry name" value="DsrK"/>
    <property type="match status" value="1"/>
</dbReference>
<dbReference type="PANTHER" id="PTHR43551">
    <property type="entry name" value="FUMARATE REDUCTASE IRON-SULFUR SUBUNIT"/>
    <property type="match status" value="1"/>
</dbReference>
<evidence type="ECO:0000256" key="6">
    <source>
        <dbReference type="ARBA" id="ARBA00023014"/>
    </source>
</evidence>
<dbReference type="PROSITE" id="PS00198">
    <property type="entry name" value="4FE4S_FER_1"/>
    <property type="match status" value="1"/>
</dbReference>
<evidence type="ECO:0000256" key="3">
    <source>
        <dbReference type="ARBA" id="ARBA00022723"/>
    </source>
</evidence>
<dbReference type="InterPro" id="IPR009051">
    <property type="entry name" value="Helical_ferredxn"/>
</dbReference>